<accession>A0A0N4XQ93</accession>
<proteinExistence type="predicted"/>
<gene>
    <name evidence="1" type="ORF">NBR_LOCUS4696</name>
</gene>
<organism evidence="3">
    <name type="scientific">Nippostrongylus brasiliensis</name>
    <name type="common">Rat hookworm</name>
    <dbReference type="NCBI Taxonomy" id="27835"/>
    <lineage>
        <taxon>Eukaryota</taxon>
        <taxon>Metazoa</taxon>
        <taxon>Ecdysozoa</taxon>
        <taxon>Nematoda</taxon>
        <taxon>Chromadorea</taxon>
        <taxon>Rhabditida</taxon>
        <taxon>Rhabditina</taxon>
        <taxon>Rhabditomorpha</taxon>
        <taxon>Strongyloidea</taxon>
        <taxon>Heligmosomidae</taxon>
        <taxon>Nippostrongylus</taxon>
    </lineage>
</organism>
<dbReference type="EMBL" id="UYSL01009319">
    <property type="protein sequence ID" value="VDL68285.1"/>
    <property type="molecule type" value="Genomic_DNA"/>
</dbReference>
<name>A0A0N4XQ93_NIPBR</name>
<evidence type="ECO:0000313" key="3">
    <source>
        <dbReference type="WBParaSite" id="NBR_0000469501-mRNA-1"/>
    </source>
</evidence>
<evidence type="ECO:0000313" key="1">
    <source>
        <dbReference type="EMBL" id="VDL68285.1"/>
    </source>
</evidence>
<keyword evidence="2" id="KW-1185">Reference proteome</keyword>
<reference evidence="1 2" key="2">
    <citation type="submission" date="2018-11" db="EMBL/GenBank/DDBJ databases">
        <authorList>
            <consortium name="Pathogen Informatics"/>
        </authorList>
    </citation>
    <scope>NUCLEOTIDE SEQUENCE [LARGE SCALE GENOMIC DNA]</scope>
</reference>
<reference evidence="3" key="1">
    <citation type="submission" date="2017-02" db="UniProtKB">
        <authorList>
            <consortium name="WormBaseParasite"/>
        </authorList>
    </citation>
    <scope>IDENTIFICATION</scope>
</reference>
<sequence length="51" mass="5832">MSRGGFTLWEPIPSSFNAWFGHHLFYYAICVYDTVSLQKPLKTSHHGSTKS</sequence>
<protein>
    <submittedName>
        <fullName evidence="1 3">Uncharacterized protein</fullName>
    </submittedName>
</protein>
<dbReference type="WBParaSite" id="NBR_0000469501-mRNA-1">
    <property type="protein sequence ID" value="NBR_0000469501-mRNA-1"/>
    <property type="gene ID" value="NBR_0000469501"/>
</dbReference>
<evidence type="ECO:0000313" key="2">
    <source>
        <dbReference type="Proteomes" id="UP000271162"/>
    </source>
</evidence>
<dbReference type="AlphaFoldDB" id="A0A0N4XQ93"/>
<dbReference type="Proteomes" id="UP000271162">
    <property type="component" value="Unassembled WGS sequence"/>
</dbReference>